<dbReference type="AlphaFoldDB" id="A0A1X2I6K0"/>
<dbReference type="InterPro" id="IPR052940">
    <property type="entry name" value="Carb_Esterase_6"/>
</dbReference>
<evidence type="ECO:0000256" key="1">
    <source>
        <dbReference type="ARBA" id="ARBA00022801"/>
    </source>
</evidence>
<dbReference type="InterPro" id="IPR005181">
    <property type="entry name" value="SASA"/>
</dbReference>
<dbReference type="PANTHER" id="PTHR31988">
    <property type="entry name" value="ESTERASE, PUTATIVE (DUF303)-RELATED"/>
    <property type="match status" value="1"/>
</dbReference>
<protein>
    <submittedName>
        <fullName evidence="3">SGNH hydrolase-type esterase domain-containing protein</fullName>
    </submittedName>
</protein>
<comment type="caution">
    <text evidence="3">The sequence shown here is derived from an EMBL/GenBank/DDBJ whole genome shotgun (WGS) entry which is preliminary data.</text>
</comment>
<evidence type="ECO:0000313" key="3">
    <source>
        <dbReference type="EMBL" id="ORZ10394.1"/>
    </source>
</evidence>
<gene>
    <name evidence="3" type="ORF">BCR42DRAFT_422292</name>
</gene>
<dbReference type="Proteomes" id="UP000193560">
    <property type="component" value="Unassembled WGS sequence"/>
</dbReference>
<feature type="domain" description="Sialate O-acetylesterase" evidence="2">
    <location>
        <begin position="60"/>
        <end position="331"/>
    </location>
</feature>
<dbReference type="PANTHER" id="PTHR31988:SF19">
    <property type="entry name" value="9-O-ACETYL-N-ACETYLNEURAMINIC ACID DEACETYLASE-RELATED"/>
    <property type="match status" value="1"/>
</dbReference>
<keyword evidence="4" id="KW-1185">Reference proteome</keyword>
<dbReference type="EMBL" id="MCGE01000024">
    <property type="protein sequence ID" value="ORZ10394.1"/>
    <property type="molecule type" value="Genomic_DNA"/>
</dbReference>
<sequence>MALGTVPNDVHVYQHVQSYQVLQRQRDTDTAWVEGKDNQRYELNVGGPYTVDDAHQVMVGDIWILAGQSNMRGYGFFDDNDNDNSKNSSSSNNNNNNNNKGCHVFQSCESWGMVPANRPVHHLATSPRSVHHTLPDPTVREPSIVFDRGASLAPAFVRKYERTLGVPVGVVPCAHGGVTIQQWMKHDDNDDNNSNADGTLYGAMMDKIRLVGGHYTGVLWYQGESDAVHFDTAALYLRDFTRWICQLHDDISQKAFFVYAQIGRTISDGGDKIDLAWSMVRKAQLDICLQEHHFGERRIAIVSTVDTDMDDYIHLSASGLRKVGGRMADAATALVANASRESAMIYATDVTMIHLPYNHGKHWRHILRLDLNLQQNVTWRNKDMITGFTIHDMHPSRDRLLQVDVIHSARINDQQQVDLYLTEKGYQQIVAGEVGQYVLRYGYGKNPQCNLVTTTNVAALAFGPLPILVTSLPDSGVRLD</sequence>
<dbReference type="GO" id="GO:0016787">
    <property type="term" value="F:hydrolase activity"/>
    <property type="evidence" value="ECO:0007669"/>
    <property type="project" value="UniProtKB-KW"/>
</dbReference>
<dbReference type="InterPro" id="IPR036514">
    <property type="entry name" value="SGNH_hydro_sf"/>
</dbReference>
<keyword evidence="1 3" id="KW-0378">Hydrolase</keyword>
<name>A0A1X2I6K0_9FUNG</name>
<proteinExistence type="predicted"/>
<dbReference type="SUPFAM" id="SSF52266">
    <property type="entry name" value="SGNH hydrolase"/>
    <property type="match status" value="1"/>
</dbReference>
<dbReference type="Pfam" id="PF03629">
    <property type="entry name" value="SASA"/>
    <property type="match status" value="1"/>
</dbReference>
<dbReference type="Gene3D" id="3.40.50.1110">
    <property type="entry name" value="SGNH hydrolase"/>
    <property type="match status" value="1"/>
</dbReference>
<evidence type="ECO:0000313" key="4">
    <source>
        <dbReference type="Proteomes" id="UP000193560"/>
    </source>
</evidence>
<reference evidence="3 4" key="1">
    <citation type="submission" date="2016-07" db="EMBL/GenBank/DDBJ databases">
        <title>Pervasive Adenine N6-methylation of Active Genes in Fungi.</title>
        <authorList>
            <consortium name="DOE Joint Genome Institute"/>
            <person name="Mondo S.J."/>
            <person name="Dannebaum R.O."/>
            <person name="Kuo R.C."/>
            <person name="Labutti K."/>
            <person name="Haridas S."/>
            <person name="Kuo A."/>
            <person name="Salamov A."/>
            <person name="Ahrendt S.R."/>
            <person name="Lipzen A."/>
            <person name="Sullivan W."/>
            <person name="Andreopoulos W.B."/>
            <person name="Clum A."/>
            <person name="Lindquist E."/>
            <person name="Daum C."/>
            <person name="Ramamoorthy G.K."/>
            <person name="Gryganskyi A."/>
            <person name="Culley D."/>
            <person name="Magnuson J.K."/>
            <person name="James T.Y."/>
            <person name="O'Malley M.A."/>
            <person name="Stajich J.E."/>
            <person name="Spatafora J.W."/>
            <person name="Visel A."/>
            <person name="Grigoriev I.V."/>
        </authorList>
    </citation>
    <scope>NUCLEOTIDE SEQUENCE [LARGE SCALE GENOMIC DNA]</scope>
    <source>
        <strain evidence="3 4">NRRL 1336</strain>
    </source>
</reference>
<dbReference type="OrthoDB" id="42638at2759"/>
<organism evidence="3 4">
    <name type="scientific">Absidia repens</name>
    <dbReference type="NCBI Taxonomy" id="90262"/>
    <lineage>
        <taxon>Eukaryota</taxon>
        <taxon>Fungi</taxon>
        <taxon>Fungi incertae sedis</taxon>
        <taxon>Mucoromycota</taxon>
        <taxon>Mucoromycotina</taxon>
        <taxon>Mucoromycetes</taxon>
        <taxon>Mucorales</taxon>
        <taxon>Cunninghamellaceae</taxon>
        <taxon>Absidia</taxon>
    </lineage>
</organism>
<evidence type="ECO:0000259" key="2">
    <source>
        <dbReference type="Pfam" id="PF03629"/>
    </source>
</evidence>
<accession>A0A1X2I6K0</accession>